<sequence>MSSLPFCETIRACERTRGGVMPRGLKGMRAAGALAALLFTLMPGVSHALDAVALDDPRAVVNLTPFTERYEEHGQKLTIEAPDSGADNQETPPPANAATPAAPQTSAPAEAADGEGADGVPEDNGSVTLSDGSPEAKGVWLATALRNRAQDPVTRYLVADRRGEGFLNLIWPHPAPEIDRAYAAGAEDPIPLPTEARAGFSVLSLTVDPVTSVTVALHSEKPAPASLYMWNPTAWQAFNRRLSLIEGGMLGVVAGLAIYLAALAVLTRMPAARATAVLLGTGFFVELAEFGYLSMMVGASARWDLIFRIWTLALFASATFALERYFLDLERHFPRASRIARIMSLAVLACIPVSIVWPEASGLLVRLCLAVALFGGAPLVVLAALRGIRPAQLLIPGTVLFGLAGLVGALYAAGWLPGTFIGTSLAVGIFTIALVLFAFAAAYQAQGGRRRTDVGTVRSEQRHAFALSGARQGVWDWDIVTDTLYVSPSVEASLGLEAGTLGGNELSWREHMHPADRETYRNALNAYIGRGNVSFMLEFRMRHSDDDFRWVALNASCIAGPEGFATRCVGTVSDITPRKMAEERLFHDAVHDSLTGLPNRALFMDRLDRAIHRTGHMDRPRAALLLLDLDRFKNVNDSLGHSGGDALLIAVARRLESMVTQEDTVARIEGDEFGILLATRTSRADAKAFAESLEEFLSQPIEIGGHEVFPSSSIGVAVCEDSHERPEQLLIEAEIAMYRSKRSGKAHIEVFESGMRGEADDNLSLDADLRHAVERKQFELYYQPIMSLVDGTVRGFEALVRWNHPERGLLMPDDFVPFAEEIGLIHDIGRFALRSASEELATWQKLFPQEKPLFVSVNVSSRQLLRHDVIDDLKRVLHRIDIVPGSLKLEVTESLIMENPEFSAQMLSRVKALGAGLSLDDFGTGYSSLSYLQRFPFDTLKVDRSFVAGMSTDRETPVIIRSIVRLAHDLGMEVVAEGTESEEQARDLSVMGCDYAQGFYFGQPMRAAEALDFIARYTHR</sequence>
<feature type="transmembrane region" description="Helical" evidence="2">
    <location>
        <begin position="393"/>
        <end position="414"/>
    </location>
</feature>
<dbReference type="PANTHER" id="PTHR44757">
    <property type="entry name" value="DIGUANYLATE CYCLASE DGCP"/>
    <property type="match status" value="1"/>
</dbReference>
<dbReference type="InterPro" id="IPR000014">
    <property type="entry name" value="PAS"/>
</dbReference>
<dbReference type="PANTHER" id="PTHR44757:SF2">
    <property type="entry name" value="BIOFILM ARCHITECTURE MAINTENANCE PROTEIN MBAA"/>
    <property type="match status" value="1"/>
</dbReference>
<dbReference type="InterPro" id="IPR000160">
    <property type="entry name" value="GGDEF_dom"/>
</dbReference>
<dbReference type="CDD" id="cd01948">
    <property type="entry name" value="EAL"/>
    <property type="match status" value="1"/>
</dbReference>
<dbReference type="Pfam" id="PF00563">
    <property type="entry name" value="EAL"/>
    <property type="match status" value="1"/>
</dbReference>
<evidence type="ECO:0000313" key="8">
    <source>
        <dbReference type="Proteomes" id="UP000468901"/>
    </source>
</evidence>
<dbReference type="EMBL" id="WESC01000008">
    <property type="protein sequence ID" value="KAB7739872.1"/>
    <property type="molecule type" value="Genomic_DNA"/>
</dbReference>
<dbReference type="InterPro" id="IPR029787">
    <property type="entry name" value="Nucleotide_cyclase"/>
</dbReference>
<dbReference type="PROSITE" id="PS50887">
    <property type="entry name" value="GGDEF"/>
    <property type="match status" value="1"/>
</dbReference>
<dbReference type="Pfam" id="PF07695">
    <property type="entry name" value="7TMR-DISM_7TM"/>
    <property type="match status" value="1"/>
</dbReference>
<feature type="transmembrane region" description="Helical" evidence="2">
    <location>
        <begin position="339"/>
        <end position="357"/>
    </location>
</feature>
<dbReference type="PROSITE" id="PS50883">
    <property type="entry name" value="EAL"/>
    <property type="match status" value="1"/>
</dbReference>
<name>A0A6N6VIG8_9HYPH</name>
<dbReference type="InterPro" id="IPR011623">
    <property type="entry name" value="7TMR_DISM_rcpt_extracell_dom1"/>
</dbReference>
<evidence type="ECO:0000256" key="1">
    <source>
        <dbReference type="SAM" id="MobiDB-lite"/>
    </source>
</evidence>
<dbReference type="SMART" id="SM00091">
    <property type="entry name" value="PAS"/>
    <property type="match status" value="1"/>
</dbReference>
<dbReference type="InterPro" id="IPR052155">
    <property type="entry name" value="Biofilm_reg_signaling"/>
</dbReference>
<accession>A0A6N6VIG8</accession>
<dbReference type="SMART" id="SM00267">
    <property type="entry name" value="GGDEF"/>
    <property type="match status" value="1"/>
</dbReference>
<evidence type="ECO:0000313" key="7">
    <source>
        <dbReference type="EMBL" id="KAB7739872.1"/>
    </source>
</evidence>
<feature type="domain" description="PAC" evidence="4">
    <location>
        <begin position="535"/>
        <end position="587"/>
    </location>
</feature>
<dbReference type="CDD" id="cd01949">
    <property type="entry name" value="GGDEF"/>
    <property type="match status" value="1"/>
</dbReference>
<evidence type="ECO:0000259" key="6">
    <source>
        <dbReference type="PROSITE" id="PS50887"/>
    </source>
</evidence>
<dbReference type="InterPro" id="IPR001610">
    <property type="entry name" value="PAC"/>
</dbReference>
<dbReference type="Pfam" id="PF00990">
    <property type="entry name" value="GGDEF"/>
    <property type="match status" value="1"/>
</dbReference>
<dbReference type="InterPro" id="IPR013655">
    <property type="entry name" value="PAS_fold_3"/>
</dbReference>
<dbReference type="AlphaFoldDB" id="A0A6N6VIG8"/>
<organism evidence="7 8">
    <name type="scientific">Parvibaculum sedimenti</name>
    <dbReference type="NCBI Taxonomy" id="2608632"/>
    <lineage>
        <taxon>Bacteria</taxon>
        <taxon>Pseudomonadati</taxon>
        <taxon>Pseudomonadota</taxon>
        <taxon>Alphaproteobacteria</taxon>
        <taxon>Hyphomicrobiales</taxon>
        <taxon>Parvibaculaceae</taxon>
        <taxon>Parvibaculum</taxon>
    </lineage>
</organism>
<keyword evidence="2" id="KW-1133">Transmembrane helix</keyword>
<dbReference type="NCBIfam" id="TIGR00254">
    <property type="entry name" value="GGDEF"/>
    <property type="match status" value="1"/>
</dbReference>
<dbReference type="Gene3D" id="3.20.20.450">
    <property type="entry name" value="EAL domain"/>
    <property type="match status" value="1"/>
</dbReference>
<evidence type="ECO:0000259" key="3">
    <source>
        <dbReference type="PROSITE" id="PS50112"/>
    </source>
</evidence>
<keyword evidence="8" id="KW-1185">Reference proteome</keyword>
<dbReference type="NCBIfam" id="TIGR00229">
    <property type="entry name" value="sensory_box"/>
    <property type="match status" value="1"/>
</dbReference>
<dbReference type="Pfam" id="PF08447">
    <property type="entry name" value="PAS_3"/>
    <property type="match status" value="1"/>
</dbReference>
<feature type="domain" description="EAL" evidence="5">
    <location>
        <begin position="762"/>
        <end position="1018"/>
    </location>
</feature>
<reference evidence="7 8" key="1">
    <citation type="submission" date="2019-09" db="EMBL/GenBank/DDBJ databases">
        <title>Parvibaculum sedimenti sp. nov., isolated from sediment.</title>
        <authorList>
            <person name="Wang Y."/>
        </authorList>
    </citation>
    <scope>NUCLEOTIDE SEQUENCE [LARGE SCALE GENOMIC DNA]</scope>
    <source>
        <strain evidence="7 8">HXT-9</strain>
    </source>
</reference>
<dbReference type="Gene3D" id="3.30.70.270">
    <property type="match status" value="1"/>
</dbReference>
<dbReference type="InterPro" id="IPR000700">
    <property type="entry name" value="PAS-assoc_C"/>
</dbReference>
<dbReference type="SMART" id="SM00052">
    <property type="entry name" value="EAL"/>
    <property type="match status" value="1"/>
</dbReference>
<dbReference type="SMART" id="SM00086">
    <property type="entry name" value="PAC"/>
    <property type="match status" value="1"/>
</dbReference>
<dbReference type="Proteomes" id="UP000468901">
    <property type="component" value="Unassembled WGS sequence"/>
</dbReference>
<evidence type="ECO:0000259" key="5">
    <source>
        <dbReference type="PROSITE" id="PS50883"/>
    </source>
</evidence>
<dbReference type="CDD" id="cd00130">
    <property type="entry name" value="PAS"/>
    <property type="match status" value="1"/>
</dbReference>
<dbReference type="PROSITE" id="PS50113">
    <property type="entry name" value="PAC"/>
    <property type="match status" value="1"/>
</dbReference>
<dbReference type="Gene3D" id="3.30.450.20">
    <property type="entry name" value="PAS domain"/>
    <property type="match status" value="1"/>
</dbReference>
<dbReference type="InterPro" id="IPR035919">
    <property type="entry name" value="EAL_sf"/>
</dbReference>
<dbReference type="InterPro" id="IPR001633">
    <property type="entry name" value="EAL_dom"/>
</dbReference>
<dbReference type="SUPFAM" id="SSF141868">
    <property type="entry name" value="EAL domain-like"/>
    <property type="match status" value="1"/>
</dbReference>
<evidence type="ECO:0000259" key="4">
    <source>
        <dbReference type="PROSITE" id="PS50113"/>
    </source>
</evidence>
<evidence type="ECO:0000256" key="2">
    <source>
        <dbReference type="SAM" id="Phobius"/>
    </source>
</evidence>
<feature type="domain" description="GGDEF" evidence="6">
    <location>
        <begin position="620"/>
        <end position="753"/>
    </location>
</feature>
<feature type="transmembrane region" description="Helical" evidence="2">
    <location>
        <begin position="305"/>
        <end position="327"/>
    </location>
</feature>
<keyword evidence="2" id="KW-0472">Membrane</keyword>
<dbReference type="InterPro" id="IPR035965">
    <property type="entry name" value="PAS-like_dom_sf"/>
</dbReference>
<feature type="domain" description="PAS" evidence="3">
    <location>
        <begin position="459"/>
        <end position="531"/>
    </location>
</feature>
<protein>
    <submittedName>
        <fullName evidence="7">EAL domain-containing protein</fullName>
    </submittedName>
</protein>
<dbReference type="SUPFAM" id="SSF55073">
    <property type="entry name" value="Nucleotide cyclase"/>
    <property type="match status" value="1"/>
</dbReference>
<gene>
    <name evidence="7" type="ORF">F2P47_10180</name>
</gene>
<feature type="transmembrane region" description="Helical" evidence="2">
    <location>
        <begin position="420"/>
        <end position="443"/>
    </location>
</feature>
<comment type="caution">
    <text evidence="7">The sequence shown here is derived from an EMBL/GenBank/DDBJ whole genome shotgun (WGS) entry which is preliminary data.</text>
</comment>
<feature type="compositionally biased region" description="Low complexity" evidence="1">
    <location>
        <begin position="96"/>
        <end position="111"/>
    </location>
</feature>
<dbReference type="SUPFAM" id="SSF55785">
    <property type="entry name" value="PYP-like sensor domain (PAS domain)"/>
    <property type="match status" value="1"/>
</dbReference>
<feature type="transmembrane region" description="Helical" evidence="2">
    <location>
        <begin position="363"/>
        <end position="386"/>
    </location>
</feature>
<feature type="transmembrane region" description="Helical" evidence="2">
    <location>
        <begin position="248"/>
        <end position="267"/>
    </location>
</feature>
<dbReference type="PROSITE" id="PS50112">
    <property type="entry name" value="PAS"/>
    <property type="match status" value="1"/>
</dbReference>
<feature type="region of interest" description="Disordered" evidence="1">
    <location>
        <begin position="81"/>
        <end position="134"/>
    </location>
</feature>
<proteinExistence type="predicted"/>
<keyword evidence="2" id="KW-0812">Transmembrane</keyword>
<dbReference type="InterPro" id="IPR043128">
    <property type="entry name" value="Rev_trsase/Diguanyl_cyclase"/>
</dbReference>
<feature type="transmembrane region" description="Helical" evidence="2">
    <location>
        <begin position="274"/>
        <end position="293"/>
    </location>
</feature>